<evidence type="ECO:0000256" key="11">
    <source>
        <dbReference type="ARBA" id="ARBA00067609"/>
    </source>
</evidence>
<comment type="cofactor">
    <cofactor evidence="12">
        <name>Zn(2+)</name>
        <dbReference type="ChEBI" id="CHEBI:29105"/>
    </cofactor>
    <text evidence="12">Binds 2 Zn(2+) ions per monomer.</text>
</comment>
<reference evidence="16 17" key="1">
    <citation type="submission" date="2015-09" db="EMBL/GenBank/DDBJ databases">
        <authorList>
            <consortium name="Pathogen Informatics"/>
        </authorList>
    </citation>
    <scope>NUCLEOTIDE SEQUENCE [LARGE SCALE GENOMIC DNA]</scope>
    <source>
        <strain evidence="16 17">2789STDY5834956</strain>
    </source>
</reference>
<feature type="binding site" evidence="12">
    <location>
        <position position="212"/>
    </location>
    <ligand>
        <name>Zn(2+)</name>
        <dbReference type="ChEBI" id="CHEBI:29105"/>
        <label>1</label>
    </ligand>
</feature>
<evidence type="ECO:0000259" key="15">
    <source>
        <dbReference type="PROSITE" id="PS51188"/>
    </source>
</evidence>
<dbReference type="Gene3D" id="2.10.230.10">
    <property type="entry name" value="Heat shock protein DnaJ, cysteine-rich domain"/>
    <property type="match status" value="1"/>
</dbReference>
<gene>
    <name evidence="16" type="primary">dnaJ_1</name>
    <name evidence="12" type="synonym">dnaJ</name>
    <name evidence="16" type="ORF">ERS852568_00139</name>
</gene>
<comment type="subunit">
    <text evidence="12">Homodimer.</text>
</comment>
<dbReference type="InterPro" id="IPR008971">
    <property type="entry name" value="HSP40/DnaJ_pept-bd"/>
</dbReference>
<dbReference type="GO" id="GO:0005524">
    <property type="term" value="F:ATP binding"/>
    <property type="evidence" value="ECO:0007669"/>
    <property type="project" value="InterPro"/>
</dbReference>
<evidence type="ECO:0000256" key="13">
    <source>
        <dbReference type="PROSITE-ProRule" id="PRU00546"/>
    </source>
</evidence>
<keyword evidence="6 12" id="KW-0862">Zinc</keyword>
<keyword evidence="7 12" id="KW-0346">Stress response</keyword>
<dbReference type="GO" id="GO:0006260">
    <property type="term" value="P:DNA replication"/>
    <property type="evidence" value="ECO:0007669"/>
    <property type="project" value="UniProtKB-KW"/>
</dbReference>
<dbReference type="EMBL" id="CZBO01000001">
    <property type="protein sequence ID" value="CUP60879.1"/>
    <property type="molecule type" value="Genomic_DNA"/>
</dbReference>
<evidence type="ECO:0000313" key="17">
    <source>
        <dbReference type="Proteomes" id="UP000095563"/>
    </source>
</evidence>
<dbReference type="SMART" id="SM00271">
    <property type="entry name" value="DnaJ"/>
    <property type="match status" value="1"/>
</dbReference>
<dbReference type="Gene3D" id="1.10.287.110">
    <property type="entry name" value="DnaJ domain"/>
    <property type="match status" value="1"/>
</dbReference>
<accession>A0A174PSI8</accession>
<dbReference type="SUPFAM" id="SSF49493">
    <property type="entry name" value="HSP40/DnaJ peptide-binding domain"/>
    <property type="match status" value="2"/>
</dbReference>
<dbReference type="NCBIfam" id="NF010890">
    <property type="entry name" value="PRK14297.1"/>
    <property type="match status" value="1"/>
</dbReference>
<dbReference type="NCBIfam" id="TIGR02349">
    <property type="entry name" value="DnaJ_bact"/>
    <property type="match status" value="1"/>
</dbReference>
<keyword evidence="5 12" id="KW-0863">Zinc-finger</keyword>
<dbReference type="SUPFAM" id="SSF57938">
    <property type="entry name" value="DnaJ/Hsp40 cysteine-rich domain"/>
    <property type="match status" value="1"/>
</dbReference>
<comment type="similarity">
    <text evidence="10 12">Belongs to the DnaJ family.</text>
</comment>
<dbReference type="PROSITE" id="PS50076">
    <property type="entry name" value="DNAJ_2"/>
    <property type="match status" value="1"/>
</dbReference>
<comment type="function">
    <text evidence="9 12">Participates actively in the response to hyperosmotic and heat shock by preventing the aggregation of stress-denatured proteins and by disaggregating proteins, also in an autonomous, DnaK-independent fashion. Unfolded proteins bind initially to DnaJ; upon interaction with the DnaJ-bound protein, DnaK hydrolyzes its bound ATP, resulting in the formation of a stable complex. GrpE releases ADP from DnaK; ATP binding to DnaK triggers the release of the substrate protein, thus completing the reaction cycle. Several rounds of ATP-dependent interactions between DnaJ, DnaK and GrpE are required for fully efficient folding. Also involved, together with DnaK and GrpE, in the DNA replication of plasmids through activation of initiation proteins.</text>
</comment>
<dbReference type="Gene3D" id="2.60.260.20">
    <property type="entry name" value="Urease metallochaperone UreE, N-terminal domain"/>
    <property type="match status" value="2"/>
</dbReference>
<dbReference type="PRINTS" id="PR00625">
    <property type="entry name" value="JDOMAIN"/>
</dbReference>
<dbReference type="PROSITE" id="PS00636">
    <property type="entry name" value="DNAJ_1"/>
    <property type="match status" value="1"/>
</dbReference>
<dbReference type="InterPro" id="IPR002939">
    <property type="entry name" value="DnaJ_C"/>
</dbReference>
<feature type="repeat" description="CXXCXGXG motif" evidence="12">
    <location>
        <begin position="195"/>
        <end position="202"/>
    </location>
</feature>
<name>A0A174PSI8_9CLOT</name>
<dbReference type="HAMAP" id="MF_01152">
    <property type="entry name" value="DnaJ"/>
    <property type="match status" value="1"/>
</dbReference>
<dbReference type="GO" id="GO:0005737">
    <property type="term" value="C:cytoplasm"/>
    <property type="evidence" value="ECO:0007669"/>
    <property type="project" value="UniProtKB-SubCell"/>
</dbReference>
<dbReference type="InterPro" id="IPR012724">
    <property type="entry name" value="DnaJ"/>
</dbReference>
<feature type="binding site" evidence="12">
    <location>
        <position position="152"/>
    </location>
    <ligand>
        <name>Zn(2+)</name>
        <dbReference type="ChEBI" id="CHEBI:29105"/>
        <label>1</label>
    </ligand>
</feature>
<dbReference type="GO" id="GO:0008270">
    <property type="term" value="F:zinc ion binding"/>
    <property type="evidence" value="ECO:0007669"/>
    <property type="project" value="UniProtKB-UniRule"/>
</dbReference>
<dbReference type="SUPFAM" id="SSF46565">
    <property type="entry name" value="Chaperone J-domain"/>
    <property type="match status" value="1"/>
</dbReference>
<keyword evidence="8 12" id="KW-0143">Chaperone</keyword>
<feature type="binding site" evidence="12">
    <location>
        <position position="172"/>
    </location>
    <ligand>
        <name>Zn(2+)</name>
        <dbReference type="ChEBI" id="CHEBI:29105"/>
        <label>2</label>
    </ligand>
</feature>
<dbReference type="InterPro" id="IPR036869">
    <property type="entry name" value="J_dom_sf"/>
</dbReference>
<keyword evidence="2 12" id="KW-0235">DNA replication</keyword>
<evidence type="ECO:0000256" key="9">
    <source>
        <dbReference type="ARBA" id="ARBA00053423"/>
    </source>
</evidence>
<dbReference type="InterPro" id="IPR036410">
    <property type="entry name" value="HSP_DnaJ_Cys-rich_dom_sf"/>
</dbReference>
<dbReference type="Pfam" id="PF00226">
    <property type="entry name" value="DnaJ"/>
    <property type="match status" value="1"/>
</dbReference>
<keyword evidence="4 12" id="KW-0677">Repeat</keyword>
<feature type="domain" description="CR-type" evidence="15">
    <location>
        <begin position="139"/>
        <end position="221"/>
    </location>
</feature>
<feature type="domain" description="J" evidence="14">
    <location>
        <begin position="5"/>
        <end position="70"/>
    </location>
</feature>
<comment type="subcellular location">
    <subcellularLocation>
        <location evidence="12">Cytoplasm</location>
    </subcellularLocation>
</comment>
<feature type="repeat" description="CXXCXGXG motif" evidence="12">
    <location>
        <begin position="152"/>
        <end position="159"/>
    </location>
</feature>
<organism evidence="16 17">
    <name type="scientific">Clostridium baratii</name>
    <dbReference type="NCBI Taxonomy" id="1561"/>
    <lineage>
        <taxon>Bacteria</taxon>
        <taxon>Bacillati</taxon>
        <taxon>Bacillota</taxon>
        <taxon>Clostridia</taxon>
        <taxon>Eubacteriales</taxon>
        <taxon>Clostridiaceae</taxon>
        <taxon>Clostridium</taxon>
    </lineage>
</organism>
<feature type="binding site" evidence="12">
    <location>
        <position position="195"/>
    </location>
    <ligand>
        <name>Zn(2+)</name>
        <dbReference type="ChEBI" id="CHEBI:29105"/>
        <label>2</label>
    </ligand>
</feature>
<comment type="domain">
    <text evidence="12">The J domain is necessary and sufficient to stimulate DnaK ATPase activity. Zinc center 1 plays an important role in the autonomous, DnaK-independent chaperone activity of DnaJ. Zinc center 2 is essential for interaction with DnaK and for DnaJ activity.</text>
</comment>
<feature type="binding site" evidence="12">
    <location>
        <position position="198"/>
    </location>
    <ligand>
        <name>Zn(2+)</name>
        <dbReference type="ChEBI" id="CHEBI:29105"/>
        <label>2</label>
    </ligand>
</feature>
<dbReference type="CDD" id="cd10747">
    <property type="entry name" value="DnaJ_C"/>
    <property type="match status" value="1"/>
</dbReference>
<feature type="repeat" description="CXXCXGXG motif" evidence="12">
    <location>
        <begin position="209"/>
        <end position="216"/>
    </location>
</feature>
<dbReference type="Pfam" id="PF00684">
    <property type="entry name" value="DnaJ_CXXCXGXG"/>
    <property type="match status" value="1"/>
</dbReference>
<dbReference type="PROSITE" id="PS51188">
    <property type="entry name" value="ZF_CR"/>
    <property type="match status" value="1"/>
</dbReference>
<evidence type="ECO:0000256" key="5">
    <source>
        <dbReference type="ARBA" id="ARBA00022771"/>
    </source>
</evidence>
<dbReference type="RefSeq" id="WP_055205963.1">
    <property type="nucleotide sequence ID" value="NZ_CZBO01000001.1"/>
</dbReference>
<dbReference type="Pfam" id="PF01556">
    <property type="entry name" value="DnaJ_C"/>
    <property type="match status" value="1"/>
</dbReference>
<evidence type="ECO:0000313" key="16">
    <source>
        <dbReference type="EMBL" id="CUP60879.1"/>
    </source>
</evidence>
<feature type="binding site" evidence="12">
    <location>
        <position position="155"/>
    </location>
    <ligand>
        <name>Zn(2+)</name>
        <dbReference type="ChEBI" id="CHEBI:29105"/>
        <label>1</label>
    </ligand>
</feature>
<feature type="binding site" evidence="12">
    <location>
        <position position="169"/>
    </location>
    <ligand>
        <name>Zn(2+)</name>
        <dbReference type="ChEBI" id="CHEBI:29105"/>
        <label>2</label>
    </ligand>
</feature>
<evidence type="ECO:0000256" key="1">
    <source>
        <dbReference type="ARBA" id="ARBA00022490"/>
    </source>
</evidence>
<dbReference type="InterPro" id="IPR001305">
    <property type="entry name" value="HSP_DnaJ_Cys-rich_dom"/>
</dbReference>
<dbReference type="AlphaFoldDB" id="A0A174PSI8"/>
<dbReference type="PANTHER" id="PTHR43096:SF48">
    <property type="entry name" value="CHAPERONE PROTEIN DNAJ"/>
    <property type="match status" value="1"/>
</dbReference>
<dbReference type="FunFam" id="2.60.260.20:FF:000005">
    <property type="entry name" value="Chaperone protein dnaJ 1, mitochondrial"/>
    <property type="match status" value="1"/>
</dbReference>
<dbReference type="CDD" id="cd10719">
    <property type="entry name" value="DnaJ_zf"/>
    <property type="match status" value="1"/>
</dbReference>
<dbReference type="GO" id="GO:0042026">
    <property type="term" value="P:protein refolding"/>
    <property type="evidence" value="ECO:0007669"/>
    <property type="project" value="TreeGrafter"/>
</dbReference>
<dbReference type="GO" id="GO:0031072">
    <property type="term" value="F:heat shock protein binding"/>
    <property type="evidence" value="ECO:0007669"/>
    <property type="project" value="InterPro"/>
</dbReference>
<evidence type="ECO:0000256" key="2">
    <source>
        <dbReference type="ARBA" id="ARBA00022705"/>
    </source>
</evidence>
<dbReference type="FunFam" id="2.10.230.10:FF:000002">
    <property type="entry name" value="Molecular chaperone DnaJ"/>
    <property type="match status" value="1"/>
</dbReference>
<evidence type="ECO:0000256" key="7">
    <source>
        <dbReference type="ARBA" id="ARBA00023016"/>
    </source>
</evidence>
<evidence type="ECO:0000256" key="10">
    <source>
        <dbReference type="ARBA" id="ARBA00061004"/>
    </source>
</evidence>
<dbReference type="InterPro" id="IPR018253">
    <property type="entry name" value="DnaJ_domain_CS"/>
</dbReference>
<feature type="zinc finger region" description="CR-type" evidence="13">
    <location>
        <begin position="139"/>
        <end position="221"/>
    </location>
</feature>
<dbReference type="CDD" id="cd06257">
    <property type="entry name" value="DnaJ"/>
    <property type="match status" value="1"/>
</dbReference>
<dbReference type="FunFam" id="1.10.287.110:FF:000034">
    <property type="entry name" value="Chaperone protein DnaJ"/>
    <property type="match status" value="1"/>
</dbReference>
<protein>
    <recommendedName>
        <fullName evidence="11 12">Chaperone protein DnaJ</fullName>
    </recommendedName>
</protein>
<keyword evidence="1 12" id="KW-0963">Cytoplasm</keyword>
<dbReference type="PANTHER" id="PTHR43096">
    <property type="entry name" value="DNAJ HOMOLOG 1, MITOCHONDRIAL-RELATED"/>
    <property type="match status" value="1"/>
</dbReference>
<dbReference type="GO" id="GO:0051082">
    <property type="term" value="F:unfolded protein binding"/>
    <property type="evidence" value="ECO:0007669"/>
    <property type="project" value="UniProtKB-UniRule"/>
</dbReference>
<keyword evidence="3 12" id="KW-0479">Metal-binding</keyword>
<dbReference type="InterPro" id="IPR001623">
    <property type="entry name" value="DnaJ_domain"/>
</dbReference>
<sequence>MASRDYYEVLGLEKGASDAEIKKAFRKLAIKYHPDKNQGNAEAEKKFKEINEAYQVLSDPDKKAKYDQFGTADFDGSGFGAGAGGFGGFDFSDMGGFGDIFDTFFGGGGGSSSARRNGPRRGADIEYTIRLTFEEAIKGVEKEISITRNENCETCNGSGAKPGTTPQTCSVCHGSGQVRVQRQTPLGSFVSTTTCDKCHGTGKIIEEPCPTCKGKGQVRKTRKIKVNIPAGVDTGNVIPLRGQGEHGTNGGPAGDLYIKIVVAPSKQFTRRGVDIYVDTHISMAKAALGTEITVETVDGNVKYTVPAGTQSGTLFRLKGKGVPRVNGSGRGDQYVKVIVDIPKKLNDKQKEALMMFMEASGEKVEGAKEGHHKKGFKDLFK</sequence>
<dbReference type="GO" id="GO:0009408">
    <property type="term" value="P:response to heat"/>
    <property type="evidence" value="ECO:0007669"/>
    <property type="project" value="InterPro"/>
</dbReference>
<evidence type="ECO:0000256" key="6">
    <source>
        <dbReference type="ARBA" id="ARBA00022833"/>
    </source>
</evidence>
<dbReference type="Proteomes" id="UP000095563">
    <property type="component" value="Unassembled WGS sequence"/>
</dbReference>
<feature type="binding site" evidence="12">
    <location>
        <position position="209"/>
    </location>
    <ligand>
        <name>Zn(2+)</name>
        <dbReference type="ChEBI" id="CHEBI:29105"/>
        <label>1</label>
    </ligand>
</feature>
<dbReference type="NCBIfam" id="NF008035">
    <property type="entry name" value="PRK10767.1"/>
    <property type="match status" value="1"/>
</dbReference>
<evidence type="ECO:0000256" key="12">
    <source>
        <dbReference type="HAMAP-Rule" id="MF_01152"/>
    </source>
</evidence>
<evidence type="ECO:0000256" key="3">
    <source>
        <dbReference type="ARBA" id="ARBA00022723"/>
    </source>
</evidence>
<feature type="repeat" description="CXXCXGXG motif" evidence="12">
    <location>
        <begin position="169"/>
        <end position="176"/>
    </location>
</feature>
<evidence type="ECO:0000259" key="14">
    <source>
        <dbReference type="PROSITE" id="PS50076"/>
    </source>
</evidence>
<evidence type="ECO:0000256" key="4">
    <source>
        <dbReference type="ARBA" id="ARBA00022737"/>
    </source>
</evidence>
<proteinExistence type="inferred from homology"/>
<evidence type="ECO:0000256" key="8">
    <source>
        <dbReference type="ARBA" id="ARBA00023186"/>
    </source>
</evidence>